<evidence type="ECO:0000256" key="1">
    <source>
        <dbReference type="ARBA" id="ARBA00001974"/>
    </source>
</evidence>
<evidence type="ECO:0000256" key="7">
    <source>
        <dbReference type="ARBA" id="ARBA00023014"/>
    </source>
</evidence>
<dbReference type="CDD" id="cd00207">
    <property type="entry name" value="fer2"/>
    <property type="match status" value="1"/>
</dbReference>
<dbReference type="PROSITE" id="PS51085">
    <property type="entry name" value="2FE2S_FER_2"/>
    <property type="match status" value="1"/>
</dbReference>
<dbReference type="Pfam" id="PF22290">
    <property type="entry name" value="DmmA-like_N"/>
    <property type="match status" value="1"/>
</dbReference>
<dbReference type="AlphaFoldDB" id="A0A6V8L106"/>
<evidence type="ECO:0000313" key="10">
    <source>
        <dbReference type="EMBL" id="GFJ87766.1"/>
    </source>
</evidence>
<accession>A0A6V8L106</accession>
<dbReference type="SUPFAM" id="SSF52343">
    <property type="entry name" value="Ferredoxin reductase-like, C-terminal NADP-linked domain"/>
    <property type="match status" value="1"/>
</dbReference>
<dbReference type="InterPro" id="IPR017938">
    <property type="entry name" value="Riboflavin_synthase-like_b-brl"/>
</dbReference>
<dbReference type="GO" id="GO:0046872">
    <property type="term" value="F:metal ion binding"/>
    <property type="evidence" value="ECO:0007669"/>
    <property type="project" value="UniProtKB-KW"/>
</dbReference>
<dbReference type="PRINTS" id="PR00409">
    <property type="entry name" value="PHDIOXRDTASE"/>
</dbReference>
<dbReference type="PROSITE" id="PS51384">
    <property type="entry name" value="FAD_FR"/>
    <property type="match status" value="1"/>
</dbReference>
<protein>
    <submittedName>
        <fullName evidence="10">Ferredoxin:oxidoreductase FAD/NAD(P)-binding subunit</fullName>
    </submittedName>
</protein>
<reference evidence="10 11" key="2">
    <citation type="submission" date="2020-03" db="EMBL/GenBank/DDBJ databases">
        <authorList>
            <person name="Ichikawa N."/>
            <person name="Kimura A."/>
            <person name="Kitahashi Y."/>
            <person name="Uohara A."/>
        </authorList>
    </citation>
    <scope>NUCLEOTIDE SEQUENCE [LARGE SCALE GENOMIC DNA]</scope>
    <source>
        <strain evidence="10 11">NBRC 108638</strain>
    </source>
</reference>
<proteinExistence type="predicted"/>
<evidence type="ECO:0000313" key="11">
    <source>
        <dbReference type="Proteomes" id="UP000482960"/>
    </source>
</evidence>
<dbReference type="InterPro" id="IPR012675">
    <property type="entry name" value="Beta-grasp_dom_sf"/>
</dbReference>
<dbReference type="EMBL" id="BLPG01000001">
    <property type="protein sequence ID" value="GFJ87766.1"/>
    <property type="molecule type" value="Genomic_DNA"/>
</dbReference>
<evidence type="ECO:0000256" key="2">
    <source>
        <dbReference type="ARBA" id="ARBA00022630"/>
    </source>
</evidence>
<dbReference type="RefSeq" id="WP_173074822.1">
    <property type="nucleotide sequence ID" value="NZ_BAABJB010000032.1"/>
</dbReference>
<keyword evidence="7" id="KW-0411">Iron-sulfur</keyword>
<feature type="domain" description="2Fe-2S ferredoxin-type" evidence="8">
    <location>
        <begin position="236"/>
        <end position="320"/>
    </location>
</feature>
<dbReference type="CDD" id="cd06185">
    <property type="entry name" value="PDR_like"/>
    <property type="match status" value="1"/>
</dbReference>
<keyword evidence="2" id="KW-0285">Flavoprotein</keyword>
<dbReference type="Pfam" id="PF00111">
    <property type="entry name" value="Fer2"/>
    <property type="match status" value="1"/>
</dbReference>
<evidence type="ECO:0000256" key="5">
    <source>
        <dbReference type="ARBA" id="ARBA00023002"/>
    </source>
</evidence>
<dbReference type="GO" id="GO:0051537">
    <property type="term" value="F:2 iron, 2 sulfur cluster binding"/>
    <property type="evidence" value="ECO:0007669"/>
    <property type="project" value="UniProtKB-KW"/>
</dbReference>
<dbReference type="Proteomes" id="UP000482960">
    <property type="component" value="Unassembled WGS sequence"/>
</dbReference>
<keyword evidence="6" id="KW-0408">Iron</keyword>
<evidence type="ECO:0000256" key="3">
    <source>
        <dbReference type="ARBA" id="ARBA00022714"/>
    </source>
</evidence>
<organism evidence="10 11">
    <name type="scientific">Phytohabitans rumicis</name>
    <dbReference type="NCBI Taxonomy" id="1076125"/>
    <lineage>
        <taxon>Bacteria</taxon>
        <taxon>Bacillati</taxon>
        <taxon>Actinomycetota</taxon>
        <taxon>Actinomycetes</taxon>
        <taxon>Micromonosporales</taxon>
        <taxon>Micromonosporaceae</taxon>
    </lineage>
</organism>
<comment type="caution">
    <text evidence="10">The sequence shown here is derived from an EMBL/GenBank/DDBJ whole genome shotgun (WGS) entry which is preliminary data.</text>
</comment>
<feature type="domain" description="FAD-binding FR-type" evidence="9">
    <location>
        <begin position="2"/>
        <end position="106"/>
    </location>
</feature>
<name>A0A6V8L106_9ACTN</name>
<keyword evidence="11" id="KW-1185">Reference proteome</keyword>
<dbReference type="GO" id="GO:0016491">
    <property type="term" value="F:oxidoreductase activity"/>
    <property type="evidence" value="ECO:0007669"/>
    <property type="project" value="UniProtKB-KW"/>
</dbReference>
<dbReference type="PANTHER" id="PTHR47354">
    <property type="entry name" value="NADH OXIDOREDUCTASE HCR"/>
    <property type="match status" value="1"/>
</dbReference>
<dbReference type="InterPro" id="IPR039261">
    <property type="entry name" value="FNR_nucleotide-bd"/>
</dbReference>
<dbReference type="InterPro" id="IPR017927">
    <property type="entry name" value="FAD-bd_FR_type"/>
</dbReference>
<dbReference type="Gene3D" id="3.10.20.30">
    <property type="match status" value="1"/>
</dbReference>
<dbReference type="SUPFAM" id="SSF54292">
    <property type="entry name" value="2Fe-2S ferredoxin-like"/>
    <property type="match status" value="1"/>
</dbReference>
<reference evidence="10 11" key="1">
    <citation type="submission" date="2020-03" db="EMBL/GenBank/DDBJ databases">
        <title>Whole genome shotgun sequence of Phytohabitans rumicis NBRC 108638.</title>
        <authorList>
            <person name="Komaki H."/>
            <person name="Tamura T."/>
        </authorList>
    </citation>
    <scope>NUCLEOTIDE SEQUENCE [LARGE SCALE GENOMIC DNA]</scope>
    <source>
        <strain evidence="10 11">NBRC 108638</strain>
    </source>
</reference>
<evidence type="ECO:0000259" key="8">
    <source>
        <dbReference type="PROSITE" id="PS51085"/>
    </source>
</evidence>
<sequence length="320" mass="34916">MGTEWLDTIVDARYDATARIVVLDLVSPDEVELPEFAAGAHVDVLVDGAAGLVRQYSLCGPPHERTRYRLAVLAETASRGGSLGMHRLRKGDRLRISLPRNRFGLSHEARRHLLVAGGIGITPLLAMAHALEASGAEYELHYCARSRADSAFLTELEHNPHIRLHFDDGPDEQRFRTATDIGPPDPETAIYVCGPGGFMDFVISAALEAGWRAEAIHKERFTPVQDATPKAAGGTFTVRLAKTGGEYEIKEGESILDVLLANDVDAPYSCQQGICGECIVRVLAGEPDHRDDILTDRERADGMFTPCSSRAHSPILELDL</sequence>
<dbReference type="InterPro" id="IPR036010">
    <property type="entry name" value="2Fe-2S_ferredoxin-like_sf"/>
</dbReference>
<dbReference type="Gene3D" id="3.40.50.80">
    <property type="entry name" value="Nucleotide-binding domain of ferredoxin-NADP reductase (FNR) module"/>
    <property type="match status" value="1"/>
</dbReference>
<dbReference type="PANTHER" id="PTHR47354:SF1">
    <property type="entry name" value="CARNITINE MONOOXYGENASE REDUCTASE SUBUNIT"/>
    <property type="match status" value="1"/>
</dbReference>
<dbReference type="InterPro" id="IPR050415">
    <property type="entry name" value="MRET"/>
</dbReference>
<dbReference type="Gene3D" id="2.40.30.10">
    <property type="entry name" value="Translation factors"/>
    <property type="match status" value="1"/>
</dbReference>
<keyword evidence="4" id="KW-0479">Metal-binding</keyword>
<evidence type="ECO:0000256" key="4">
    <source>
        <dbReference type="ARBA" id="ARBA00022723"/>
    </source>
</evidence>
<gene>
    <name evidence="10" type="ORF">Prum_014080</name>
</gene>
<comment type="cofactor">
    <cofactor evidence="1">
        <name>FAD</name>
        <dbReference type="ChEBI" id="CHEBI:57692"/>
    </cofactor>
</comment>
<dbReference type="InterPro" id="IPR001041">
    <property type="entry name" value="2Fe-2S_ferredoxin-type"/>
</dbReference>
<evidence type="ECO:0000256" key="6">
    <source>
        <dbReference type="ARBA" id="ARBA00023004"/>
    </source>
</evidence>
<dbReference type="InterPro" id="IPR054582">
    <property type="entry name" value="DmmA-like_N"/>
</dbReference>
<keyword evidence="5" id="KW-0560">Oxidoreductase</keyword>
<keyword evidence="3" id="KW-0001">2Fe-2S</keyword>
<evidence type="ECO:0000259" key="9">
    <source>
        <dbReference type="PROSITE" id="PS51384"/>
    </source>
</evidence>
<dbReference type="SUPFAM" id="SSF63380">
    <property type="entry name" value="Riboflavin synthase domain-like"/>
    <property type="match status" value="1"/>
</dbReference>